<dbReference type="EMBL" id="BART01001373">
    <property type="protein sequence ID" value="GAG67715.1"/>
    <property type="molecule type" value="Genomic_DNA"/>
</dbReference>
<sequence length="339" mass="41186">MIELLEIEEKILEILYNNFVKWNREIKIKELFKNLSLGNEYGKKLLQIIDKLLKDNILELRSRDFYHDPEFKDTLSWGIEELLYYEKKKPPFQREYTDLITGVLYLFNEIDNGRYILYENEIPFAQLSNILKKDMDINIDHNRFYFISSDLSNKFCTNRYMGFMAKTEQLRFRNLNGPILNSQGIKFLDYQLKVKNFFQNVLDPFGREILREEFEDIHELWGKKKWKDIAIKMGSILEYLITDFFERSEGKHSEWISKDKTKPINLLSKNTKFSIKLSYVMQKEVFGTENNSDWKYVYNHIREYRNYVHLTKLVKEKITFNEKMIRQMYEVFERLIVLF</sequence>
<evidence type="ECO:0000313" key="1">
    <source>
        <dbReference type="EMBL" id="GAG67715.1"/>
    </source>
</evidence>
<organism evidence="1">
    <name type="scientific">marine sediment metagenome</name>
    <dbReference type="NCBI Taxonomy" id="412755"/>
    <lineage>
        <taxon>unclassified sequences</taxon>
        <taxon>metagenomes</taxon>
        <taxon>ecological metagenomes</taxon>
    </lineage>
</organism>
<protein>
    <submittedName>
        <fullName evidence="1">Uncharacterized protein</fullName>
    </submittedName>
</protein>
<name>X0ZDM4_9ZZZZ</name>
<comment type="caution">
    <text evidence="1">The sequence shown here is derived from an EMBL/GenBank/DDBJ whole genome shotgun (WGS) entry which is preliminary data.</text>
</comment>
<dbReference type="AlphaFoldDB" id="X0ZDM4"/>
<accession>X0ZDM4</accession>
<proteinExistence type="predicted"/>
<gene>
    <name evidence="1" type="ORF">S01H4_04932</name>
</gene>
<reference evidence="1" key="1">
    <citation type="journal article" date="2014" name="Front. Microbiol.">
        <title>High frequency of phylogenetically diverse reductive dehalogenase-homologous genes in deep subseafloor sedimentary metagenomes.</title>
        <authorList>
            <person name="Kawai M."/>
            <person name="Futagami T."/>
            <person name="Toyoda A."/>
            <person name="Takaki Y."/>
            <person name="Nishi S."/>
            <person name="Hori S."/>
            <person name="Arai W."/>
            <person name="Tsubouchi T."/>
            <person name="Morono Y."/>
            <person name="Uchiyama I."/>
            <person name="Ito T."/>
            <person name="Fujiyama A."/>
            <person name="Inagaki F."/>
            <person name="Takami H."/>
        </authorList>
    </citation>
    <scope>NUCLEOTIDE SEQUENCE</scope>
    <source>
        <strain evidence="1">Expedition CK06-06</strain>
    </source>
</reference>